<dbReference type="InterPro" id="IPR000847">
    <property type="entry name" value="LysR_HTH_N"/>
</dbReference>
<keyword evidence="4" id="KW-0804">Transcription</keyword>
<protein>
    <recommendedName>
        <fullName evidence="5">HTH lysR-type domain-containing protein</fullName>
    </recommendedName>
</protein>
<dbReference type="AlphaFoldDB" id="A0A212JDJ0"/>
<dbReference type="SUPFAM" id="SSF53850">
    <property type="entry name" value="Periplasmic binding protein-like II"/>
    <property type="match status" value="1"/>
</dbReference>
<evidence type="ECO:0000256" key="4">
    <source>
        <dbReference type="ARBA" id="ARBA00023163"/>
    </source>
</evidence>
<evidence type="ECO:0000256" key="3">
    <source>
        <dbReference type="ARBA" id="ARBA00023125"/>
    </source>
</evidence>
<dbReference type="Pfam" id="PF00126">
    <property type="entry name" value="HTH_1"/>
    <property type="match status" value="1"/>
</dbReference>
<dbReference type="GO" id="GO:0003700">
    <property type="term" value="F:DNA-binding transcription factor activity"/>
    <property type="evidence" value="ECO:0007669"/>
    <property type="project" value="InterPro"/>
</dbReference>
<proteinExistence type="inferred from homology"/>
<feature type="domain" description="HTH lysR-type" evidence="5">
    <location>
        <begin position="2"/>
        <end position="59"/>
    </location>
</feature>
<evidence type="ECO:0000256" key="2">
    <source>
        <dbReference type="ARBA" id="ARBA00023015"/>
    </source>
</evidence>
<dbReference type="InterPro" id="IPR005119">
    <property type="entry name" value="LysR_subst-bd"/>
</dbReference>
<gene>
    <name evidence="6" type="ORF">KL86DYS2_11288</name>
</gene>
<dbReference type="PRINTS" id="PR00039">
    <property type="entry name" value="HTHLYSR"/>
</dbReference>
<dbReference type="InterPro" id="IPR036390">
    <property type="entry name" value="WH_DNA-bd_sf"/>
</dbReference>
<dbReference type="PROSITE" id="PS50931">
    <property type="entry name" value="HTH_LYSR"/>
    <property type="match status" value="1"/>
</dbReference>
<name>A0A212JDJ0_9BACT</name>
<comment type="similarity">
    <text evidence="1">Belongs to the LysR transcriptional regulatory family.</text>
</comment>
<dbReference type="Gene3D" id="3.40.190.290">
    <property type="match status" value="1"/>
</dbReference>
<keyword evidence="2" id="KW-0805">Transcription regulation</keyword>
<dbReference type="PANTHER" id="PTHR30126">
    <property type="entry name" value="HTH-TYPE TRANSCRIPTIONAL REGULATOR"/>
    <property type="match status" value="1"/>
</dbReference>
<reference evidence="6" key="1">
    <citation type="submission" date="2016-04" db="EMBL/GenBank/DDBJ databases">
        <authorList>
            <person name="Evans L.H."/>
            <person name="Alamgir A."/>
            <person name="Owens N."/>
            <person name="Weber N.D."/>
            <person name="Virtaneva K."/>
            <person name="Barbian K."/>
            <person name="Babar A."/>
            <person name="Rosenke K."/>
        </authorList>
    </citation>
    <scope>NUCLEOTIDE SEQUENCE</scope>
    <source>
        <strain evidence="6">86-2</strain>
    </source>
</reference>
<dbReference type="CDD" id="cd05466">
    <property type="entry name" value="PBP2_LTTR_substrate"/>
    <property type="match status" value="1"/>
</dbReference>
<dbReference type="RefSeq" id="WP_296948381.1">
    <property type="nucleotide sequence ID" value="NZ_LT599021.1"/>
</dbReference>
<organism evidence="6">
    <name type="scientific">uncultured Dysgonomonas sp</name>
    <dbReference type="NCBI Taxonomy" id="206096"/>
    <lineage>
        <taxon>Bacteria</taxon>
        <taxon>Pseudomonadati</taxon>
        <taxon>Bacteroidota</taxon>
        <taxon>Bacteroidia</taxon>
        <taxon>Bacteroidales</taxon>
        <taxon>Dysgonomonadaceae</taxon>
        <taxon>Dysgonomonas</taxon>
        <taxon>environmental samples</taxon>
    </lineage>
</organism>
<evidence type="ECO:0000313" key="6">
    <source>
        <dbReference type="EMBL" id="SBV97527.1"/>
    </source>
</evidence>
<dbReference type="SUPFAM" id="SSF46785">
    <property type="entry name" value="Winged helix' DNA-binding domain"/>
    <property type="match status" value="1"/>
</dbReference>
<dbReference type="InterPro" id="IPR036388">
    <property type="entry name" value="WH-like_DNA-bd_sf"/>
</dbReference>
<sequence>MVNLEWYRTFKAIYQYGTLTKASQELMVSQPNVSIQLASLESYIGQPLFIRMPRKMVPTEYGKQLYTQIVESIDNLERVETEFKRTVLNKAPSIRFGTPAELFSDYLAEHIGSQDDLHLTVEYGLADELTGKLINNDLDIAIITRQSKSDDTLTYEPLFTESFMIVCNSSMDTTVFDDLIAKNNLSEAEKWLKAHKWYAYDNNLPLIRRFWRESFKKRPILKLHAVIPDNVSILKAIKNNSGLAVSSDIIAGKALENKWVKTLWKGTITATNTLYLAYNKNKIQPQYVEKIKSFILKHVNTNMEDLTTV</sequence>
<dbReference type="PANTHER" id="PTHR30126:SF39">
    <property type="entry name" value="HTH-TYPE TRANSCRIPTIONAL REGULATOR CYSL"/>
    <property type="match status" value="1"/>
</dbReference>
<evidence type="ECO:0000259" key="5">
    <source>
        <dbReference type="PROSITE" id="PS50931"/>
    </source>
</evidence>
<dbReference type="EMBL" id="FLUL01000001">
    <property type="protein sequence ID" value="SBV97527.1"/>
    <property type="molecule type" value="Genomic_DNA"/>
</dbReference>
<keyword evidence="3" id="KW-0238">DNA-binding</keyword>
<dbReference type="Pfam" id="PF03466">
    <property type="entry name" value="LysR_substrate"/>
    <property type="match status" value="1"/>
</dbReference>
<evidence type="ECO:0000256" key="1">
    <source>
        <dbReference type="ARBA" id="ARBA00009437"/>
    </source>
</evidence>
<dbReference type="Gene3D" id="1.10.10.10">
    <property type="entry name" value="Winged helix-like DNA-binding domain superfamily/Winged helix DNA-binding domain"/>
    <property type="match status" value="1"/>
</dbReference>
<dbReference type="GO" id="GO:0000976">
    <property type="term" value="F:transcription cis-regulatory region binding"/>
    <property type="evidence" value="ECO:0007669"/>
    <property type="project" value="TreeGrafter"/>
</dbReference>
<accession>A0A212JDJ0</accession>